<dbReference type="Gene3D" id="3.20.20.370">
    <property type="entry name" value="Glycoside hydrolase/deacetylase"/>
    <property type="match status" value="1"/>
</dbReference>
<keyword evidence="4" id="KW-0732">Signal</keyword>
<feature type="chain" id="PRO_5006915820" evidence="4">
    <location>
        <begin position="19"/>
        <end position="295"/>
    </location>
</feature>
<dbReference type="GO" id="GO:0005975">
    <property type="term" value="P:carbohydrate metabolic process"/>
    <property type="evidence" value="ECO:0007669"/>
    <property type="project" value="InterPro"/>
</dbReference>
<keyword evidence="1" id="KW-0479">Metal-binding</keyword>
<dbReference type="InterPro" id="IPR050248">
    <property type="entry name" value="Polysacc_deacetylase_ArnD"/>
</dbReference>
<dbReference type="RefSeq" id="WP_058503828.1">
    <property type="nucleotide sequence ID" value="NZ_CAAAIF010000001.1"/>
</dbReference>
<dbReference type="EMBL" id="LNYO01000013">
    <property type="protein sequence ID" value="KTD35784.1"/>
    <property type="molecule type" value="Genomic_DNA"/>
</dbReference>
<dbReference type="AlphaFoldDB" id="A0A0W0WTZ8"/>
<gene>
    <name evidence="6" type="ORF">Lnau_0768</name>
</gene>
<dbReference type="InterPro" id="IPR011330">
    <property type="entry name" value="Glyco_hydro/deAcase_b/a-brl"/>
</dbReference>
<evidence type="ECO:0000256" key="2">
    <source>
        <dbReference type="ARBA" id="ARBA00022801"/>
    </source>
</evidence>
<reference evidence="6 7" key="1">
    <citation type="submission" date="2015-11" db="EMBL/GenBank/DDBJ databases">
        <title>Genomic analysis of 38 Legionella species identifies large and diverse effector repertoires.</title>
        <authorList>
            <person name="Burstein D."/>
            <person name="Amaro F."/>
            <person name="Zusman T."/>
            <person name="Lifshitz Z."/>
            <person name="Cohen O."/>
            <person name="Gilbert J.A."/>
            <person name="Pupko T."/>
            <person name="Shuman H.A."/>
            <person name="Segal G."/>
        </authorList>
    </citation>
    <scope>NUCLEOTIDE SEQUENCE [LARGE SCALE GENOMIC DNA]</scope>
    <source>
        <strain evidence="6 7">ATCC 49506</strain>
    </source>
</reference>
<evidence type="ECO:0000259" key="5">
    <source>
        <dbReference type="PROSITE" id="PS51677"/>
    </source>
</evidence>
<sequence length="295" mass="33122">MRKLSLFCLFLVACNSFAQTREIAITIDDLPLVASKMDTPGNQQRATERFSKIIEALTQNHVPATGFVIAGAIAKGQWAFLEQFRNAGFMLGNHTYSHYNLNQMNADKYIADVARADKILSPLLTEPKYFRYPYLAEGGKTSKPKVLNYLAENHYVIAPVTIDSKDFRFNEQLYKVPYRSRVAYIDKLKPRYLAYIWNQTLKAEQRAKGQPVKQILLIHANLLNSYVLGDIIQMYKQNGYTFISLTEALKNPAPALTVPSSESANSKPNEKSIENNEGGGSGEEALGVSGQLLFR</sequence>
<dbReference type="GO" id="GO:0016810">
    <property type="term" value="F:hydrolase activity, acting on carbon-nitrogen (but not peptide) bonds"/>
    <property type="evidence" value="ECO:0007669"/>
    <property type="project" value="InterPro"/>
</dbReference>
<dbReference type="PANTHER" id="PTHR10587">
    <property type="entry name" value="GLYCOSYL TRANSFERASE-RELATED"/>
    <property type="match status" value="1"/>
</dbReference>
<dbReference type="Pfam" id="PF01522">
    <property type="entry name" value="Polysacc_deac_1"/>
    <property type="match status" value="1"/>
</dbReference>
<proteinExistence type="predicted"/>
<evidence type="ECO:0000313" key="6">
    <source>
        <dbReference type="EMBL" id="KTD35784.1"/>
    </source>
</evidence>
<dbReference type="InterPro" id="IPR002509">
    <property type="entry name" value="NODB_dom"/>
</dbReference>
<name>A0A0W0WTZ8_9GAMM</name>
<dbReference type="PATRIC" id="fig|45070.6.peg.815"/>
<dbReference type="CDD" id="cd10960">
    <property type="entry name" value="CE4_NodB_like_1"/>
    <property type="match status" value="1"/>
</dbReference>
<dbReference type="Proteomes" id="UP000054725">
    <property type="component" value="Unassembled WGS sequence"/>
</dbReference>
<dbReference type="PROSITE" id="PS51677">
    <property type="entry name" value="NODB"/>
    <property type="match status" value="1"/>
</dbReference>
<evidence type="ECO:0000313" key="7">
    <source>
        <dbReference type="Proteomes" id="UP000054725"/>
    </source>
</evidence>
<dbReference type="STRING" id="45070.Lnau_0768"/>
<dbReference type="SUPFAM" id="SSF88713">
    <property type="entry name" value="Glycoside hydrolase/deacetylase"/>
    <property type="match status" value="1"/>
</dbReference>
<dbReference type="GO" id="GO:0046872">
    <property type="term" value="F:metal ion binding"/>
    <property type="evidence" value="ECO:0007669"/>
    <property type="project" value="UniProtKB-KW"/>
</dbReference>
<feature type="compositionally biased region" description="Polar residues" evidence="3">
    <location>
        <begin position="258"/>
        <end position="267"/>
    </location>
</feature>
<protein>
    <submittedName>
        <fullName evidence="6">Polysaccharide deacetylase</fullName>
    </submittedName>
</protein>
<organism evidence="6 7">
    <name type="scientific">Legionella nautarum</name>
    <dbReference type="NCBI Taxonomy" id="45070"/>
    <lineage>
        <taxon>Bacteria</taxon>
        <taxon>Pseudomonadati</taxon>
        <taxon>Pseudomonadota</taxon>
        <taxon>Gammaproteobacteria</taxon>
        <taxon>Legionellales</taxon>
        <taxon>Legionellaceae</taxon>
        <taxon>Legionella</taxon>
    </lineage>
</organism>
<feature type="region of interest" description="Disordered" evidence="3">
    <location>
        <begin position="256"/>
        <end position="295"/>
    </location>
</feature>
<keyword evidence="2" id="KW-0378">Hydrolase</keyword>
<evidence type="ECO:0000256" key="1">
    <source>
        <dbReference type="ARBA" id="ARBA00022723"/>
    </source>
</evidence>
<feature type="domain" description="NodB homology" evidence="5">
    <location>
        <begin position="21"/>
        <end position="243"/>
    </location>
</feature>
<comment type="caution">
    <text evidence="6">The sequence shown here is derived from an EMBL/GenBank/DDBJ whole genome shotgun (WGS) entry which is preliminary data.</text>
</comment>
<dbReference type="PANTHER" id="PTHR10587:SF133">
    <property type="entry name" value="CHITIN DEACETYLASE 1-RELATED"/>
    <property type="match status" value="1"/>
</dbReference>
<feature type="signal peptide" evidence="4">
    <location>
        <begin position="1"/>
        <end position="18"/>
    </location>
</feature>
<keyword evidence="7" id="KW-1185">Reference proteome</keyword>
<evidence type="ECO:0000256" key="3">
    <source>
        <dbReference type="SAM" id="MobiDB-lite"/>
    </source>
</evidence>
<accession>A0A0W0WTZ8</accession>
<evidence type="ECO:0000256" key="4">
    <source>
        <dbReference type="SAM" id="SignalP"/>
    </source>
</evidence>
<dbReference type="GO" id="GO:0016020">
    <property type="term" value="C:membrane"/>
    <property type="evidence" value="ECO:0007669"/>
    <property type="project" value="TreeGrafter"/>
</dbReference>
<feature type="compositionally biased region" description="Low complexity" evidence="3">
    <location>
        <begin position="283"/>
        <end position="295"/>
    </location>
</feature>